<evidence type="ECO:0000313" key="9">
    <source>
        <dbReference type="Proteomes" id="UP000054977"/>
    </source>
</evidence>
<reference evidence="8" key="1">
    <citation type="submission" date="2016-01" db="EMBL/GenBank/DDBJ databases">
        <authorList>
            <person name="Peeters C."/>
        </authorList>
    </citation>
    <scope>NUCLEOTIDE SEQUENCE [LARGE SCALE GENOMIC DNA]</scope>
    <source>
        <strain evidence="8">LMG 22934</strain>
    </source>
</reference>
<keyword evidence="6 7" id="KW-0472">Membrane</keyword>
<keyword evidence="3" id="KW-1003">Cell membrane</keyword>
<protein>
    <submittedName>
        <fullName evidence="8">DoxX family protein</fullName>
    </submittedName>
</protein>
<feature type="transmembrane region" description="Helical" evidence="7">
    <location>
        <begin position="46"/>
        <end position="66"/>
    </location>
</feature>
<gene>
    <name evidence="8" type="ORF">AWB65_03553</name>
</gene>
<feature type="transmembrane region" description="Helical" evidence="7">
    <location>
        <begin position="105"/>
        <end position="125"/>
    </location>
</feature>
<evidence type="ECO:0000256" key="6">
    <source>
        <dbReference type="ARBA" id="ARBA00023136"/>
    </source>
</evidence>
<dbReference type="InterPro" id="IPR051907">
    <property type="entry name" value="DoxX-like_oxidoreductase"/>
</dbReference>
<dbReference type="STRING" id="326474.AWB65_03553"/>
<accession>A0A158HM64</accession>
<dbReference type="GO" id="GO:0005886">
    <property type="term" value="C:plasma membrane"/>
    <property type="evidence" value="ECO:0007669"/>
    <property type="project" value="UniProtKB-SubCell"/>
</dbReference>
<feature type="transmembrane region" description="Helical" evidence="7">
    <location>
        <begin position="73"/>
        <end position="93"/>
    </location>
</feature>
<evidence type="ECO:0000256" key="5">
    <source>
        <dbReference type="ARBA" id="ARBA00022989"/>
    </source>
</evidence>
<dbReference type="EMBL" id="FCNW02000018">
    <property type="protein sequence ID" value="SAL45502.1"/>
    <property type="molecule type" value="Genomic_DNA"/>
</dbReference>
<comment type="caution">
    <text evidence="8">The sequence shown here is derived from an EMBL/GenBank/DDBJ whole genome shotgun (WGS) entry which is preliminary data.</text>
</comment>
<evidence type="ECO:0000256" key="3">
    <source>
        <dbReference type="ARBA" id="ARBA00022475"/>
    </source>
</evidence>
<dbReference type="Proteomes" id="UP000054977">
    <property type="component" value="Unassembled WGS sequence"/>
</dbReference>
<dbReference type="PANTHER" id="PTHR33452:SF1">
    <property type="entry name" value="INNER MEMBRANE PROTEIN YPHA-RELATED"/>
    <property type="match status" value="1"/>
</dbReference>
<keyword evidence="9" id="KW-1185">Reference proteome</keyword>
<keyword evidence="5 7" id="KW-1133">Transmembrane helix</keyword>
<evidence type="ECO:0000256" key="7">
    <source>
        <dbReference type="SAM" id="Phobius"/>
    </source>
</evidence>
<evidence type="ECO:0000256" key="2">
    <source>
        <dbReference type="ARBA" id="ARBA00006679"/>
    </source>
</evidence>
<comment type="subcellular location">
    <subcellularLocation>
        <location evidence="1">Cell membrane</location>
        <topology evidence="1">Multi-pass membrane protein</topology>
    </subcellularLocation>
</comment>
<evidence type="ECO:0000313" key="8">
    <source>
        <dbReference type="EMBL" id="SAL45502.1"/>
    </source>
</evidence>
<evidence type="ECO:0000256" key="4">
    <source>
        <dbReference type="ARBA" id="ARBA00022692"/>
    </source>
</evidence>
<keyword evidence="4 7" id="KW-0812">Transmembrane</keyword>
<organism evidence="8 9">
    <name type="scientific">Caballeronia humi</name>
    <dbReference type="NCBI Taxonomy" id="326474"/>
    <lineage>
        <taxon>Bacteria</taxon>
        <taxon>Pseudomonadati</taxon>
        <taxon>Pseudomonadota</taxon>
        <taxon>Betaproteobacteria</taxon>
        <taxon>Burkholderiales</taxon>
        <taxon>Burkholderiaceae</taxon>
        <taxon>Caballeronia</taxon>
    </lineage>
</organism>
<dbReference type="AlphaFoldDB" id="A0A158HM64"/>
<sequence>MTGTASFAALLGRLLLAAIFLMSGFGKLAAPTATIAYIASSGGMPFPSIAYAGAVIVEIGFSIALVFGFHARFVAVVMTLFALATAFAFHAHFDDKNQTIHFMKNIAIAGGFLQVAAFGGGMFSLDARRARRSASLGRY</sequence>
<dbReference type="RefSeq" id="WP_087668403.1">
    <property type="nucleotide sequence ID" value="NZ_FCNW02000018.1"/>
</dbReference>
<proteinExistence type="inferred from homology"/>
<comment type="similarity">
    <text evidence="2">Belongs to the DoxX family.</text>
</comment>
<dbReference type="Pfam" id="PF07681">
    <property type="entry name" value="DoxX"/>
    <property type="match status" value="1"/>
</dbReference>
<dbReference type="OrthoDB" id="9792760at2"/>
<name>A0A158HM64_9BURK</name>
<dbReference type="PANTHER" id="PTHR33452">
    <property type="entry name" value="OXIDOREDUCTASE CATD-RELATED"/>
    <property type="match status" value="1"/>
</dbReference>
<evidence type="ECO:0000256" key="1">
    <source>
        <dbReference type="ARBA" id="ARBA00004651"/>
    </source>
</evidence>
<dbReference type="InterPro" id="IPR032808">
    <property type="entry name" value="DoxX"/>
</dbReference>